<evidence type="ECO:0000259" key="11">
    <source>
        <dbReference type="Pfam" id="PF00288"/>
    </source>
</evidence>
<dbReference type="NCBIfam" id="NF011202">
    <property type="entry name" value="PRK14608.1"/>
    <property type="match status" value="1"/>
</dbReference>
<dbReference type="InterPro" id="IPR013750">
    <property type="entry name" value="GHMP_kinase_C_dom"/>
</dbReference>
<feature type="domain" description="GHMP kinase C-terminal" evidence="12">
    <location>
        <begin position="213"/>
        <end position="272"/>
    </location>
</feature>
<accession>A0A7W6GH83</accession>
<keyword evidence="6 10" id="KW-0418">Kinase</keyword>
<dbReference type="InterPro" id="IPR006204">
    <property type="entry name" value="GHMP_kinase_N_dom"/>
</dbReference>
<dbReference type="Gene3D" id="3.30.70.890">
    <property type="entry name" value="GHMP kinase, C-terminal domain"/>
    <property type="match status" value="1"/>
</dbReference>
<dbReference type="Pfam" id="PF08544">
    <property type="entry name" value="GHMP_kinases_C"/>
    <property type="match status" value="1"/>
</dbReference>
<dbReference type="SUPFAM" id="SSF55060">
    <property type="entry name" value="GHMP Kinase, C-terminal domain"/>
    <property type="match status" value="1"/>
</dbReference>
<dbReference type="InterPro" id="IPR014721">
    <property type="entry name" value="Ribsml_uS5_D2-typ_fold_subgr"/>
</dbReference>
<evidence type="ECO:0000256" key="1">
    <source>
        <dbReference type="ARBA" id="ARBA00009684"/>
    </source>
</evidence>
<dbReference type="PANTHER" id="PTHR43527">
    <property type="entry name" value="4-DIPHOSPHOCYTIDYL-2-C-METHYL-D-ERYTHRITOL KINASE, CHLOROPLASTIC"/>
    <property type="match status" value="1"/>
</dbReference>
<feature type="domain" description="GHMP kinase N-terminal" evidence="11">
    <location>
        <begin position="68"/>
        <end position="143"/>
    </location>
</feature>
<evidence type="ECO:0000256" key="3">
    <source>
        <dbReference type="ARBA" id="ARBA00017473"/>
    </source>
</evidence>
<reference evidence="13 14" key="1">
    <citation type="submission" date="2020-08" db="EMBL/GenBank/DDBJ databases">
        <title>Genomic Encyclopedia of Type Strains, Phase IV (KMG-IV): sequencing the most valuable type-strain genomes for metagenomic binning, comparative biology and taxonomic classification.</title>
        <authorList>
            <person name="Goeker M."/>
        </authorList>
    </citation>
    <scope>NUCLEOTIDE SEQUENCE [LARGE SCALE GENOMIC DNA]</scope>
    <source>
        <strain evidence="13 14">DSM 25481</strain>
    </source>
</reference>
<evidence type="ECO:0000256" key="2">
    <source>
        <dbReference type="ARBA" id="ARBA00012052"/>
    </source>
</evidence>
<evidence type="ECO:0000256" key="8">
    <source>
        <dbReference type="ARBA" id="ARBA00023229"/>
    </source>
</evidence>
<dbReference type="Gene3D" id="3.30.230.10">
    <property type="match status" value="1"/>
</dbReference>
<dbReference type="Pfam" id="PF00288">
    <property type="entry name" value="GHMP_kinases_N"/>
    <property type="match status" value="1"/>
</dbReference>
<dbReference type="PIRSF" id="PIRSF010376">
    <property type="entry name" value="IspE"/>
    <property type="match status" value="1"/>
</dbReference>
<evidence type="ECO:0000256" key="4">
    <source>
        <dbReference type="ARBA" id="ARBA00022679"/>
    </source>
</evidence>
<evidence type="ECO:0000259" key="12">
    <source>
        <dbReference type="Pfam" id="PF08544"/>
    </source>
</evidence>
<dbReference type="UniPathway" id="UPA00056">
    <property type="reaction ID" value="UER00094"/>
</dbReference>
<dbReference type="Proteomes" id="UP000528964">
    <property type="component" value="Unassembled WGS sequence"/>
</dbReference>
<dbReference type="EC" id="2.7.1.148" evidence="2 10"/>
<comment type="similarity">
    <text evidence="1 10">Belongs to the GHMP kinase family. IspE subfamily.</text>
</comment>
<evidence type="ECO:0000256" key="6">
    <source>
        <dbReference type="ARBA" id="ARBA00022777"/>
    </source>
</evidence>
<gene>
    <name evidence="10" type="primary">ispE</name>
    <name evidence="13" type="ORF">GGR24_002174</name>
</gene>
<keyword evidence="8 10" id="KW-0414">Isoprene biosynthesis</keyword>
<sequence>MLLRARAPAKVNLTLHVLGRRLDGFHELDSLVAFAGCAADALTLEPDGPLSLAVEGPFSDAAGPTDDNLVLKAAREAAARIEGLRLGRFTLVKRVPVAAGIGGGSADAGAALRLLCEANGLPHDDARIVAAAAATGSDVPACLESRAAMMRGRGEGLAPVDLPPLCAVLANPLKPLSTVAVYHGLGLAAGERLGGPSPEPGATFEAAVAAIAAGRNDLEPPARALEPAVVRGVAALSAVDDCLLARMSGSGATVFGLFDDVRAARRAARTLRGALPGWWIRPTLLQ</sequence>
<dbReference type="PANTHER" id="PTHR43527:SF2">
    <property type="entry name" value="4-DIPHOSPHOCYTIDYL-2-C-METHYL-D-ERYTHRITOL KINASE, CHLOROPLASTIC"/>
    <property type="match status" value="1"/>
</dbReference>
<protein>
    <recommendedName>
        <fullName evidence="3 10">4-diphosphocytidyl-2-C-methyl-D-erythritol kinase</fullName>
        <shortName evidence="10">CMK</shortName>
        <ecNumber evidence="2 10">2.7.1.148</ecNumber>
    </recommendedName>
    <alternativeName>
        <fullName evidence="9 10">4-(cytidine-5'-diphospho)-2-C-methyl-D-erythritol kinase</fullName>
    </alternativeName>
</protein>
<keyword evidence="5 10" id="KW-0547">Nucleotide-binding</keyword>
<proteinExistence type="inferred from homology"/>
<comment type="pathway">
    <text evidence="10">Isoprenoid biosynthesis; isopentenyl diphosphate biosynthesis via DXP pathway; isopentenyl diphosphate from 1-deoxy-D-xylulose 5-phosphate: step 3/6.</text>
</comment>
<comment type="catalytic activity">
    <reaction evidence="10">
        <text>4-CDP-2-C-methyl-D-erythritol + ATP = 4-CDP-2-C-methyl-D-erythritol 2-phosphate + ADP + H(+)</text>
        <dbReference type="Rhea" id="RHEA:18437"/>
        <dbReference type="ChEBI" id="CHEBI:15378"/>
        <dbReference type="ChEBI" id="CHEBI:30616"/>
        <dbReference type="ChEBI" id="CHEBI:57823"/>
        <dbReference type="ChEBI" id="CHEBI:57919"/>
        <dbReference type="ChEBI" id="CHEBI:456216"/>
        <dbReference type="EC" id="2.7.1.148"/>
    </reaction>
</comment>
<organism evidence="13 14">
    <name type="scientific">Hansschlegelia beijingensis</name>
    <dbReference type="NCBI Taxonomy" id="1133344"/>
    <lineage>
        <taxon>Bacteria</taxon>
        <taxon>Pseudomonadati</taxon>
        <taxon>Pseudomonadota</taxon>
        <taxon>Alphaproteobacteria</taxon>
        <taxon>Hyphomicrobiales</taxon>
        <taxon>Methylopilaceae</taxon>
        <taxon>Hansschlegelia</taxon>
    </lineage>
</organism>
<evidence type="ECO:0000313" key="13">
    <source>
        <dbReference type="EMBL" id="MBB3973504.1"/>
    </source>
</evidence>
<dbReference type="SUPFAM" id="SSF54211">
    <property type="entry name" value="Ribosomal protein S5 domain 2-like"/>
    <property type="match status" value="1"/>
</dbReference>
<dbReference type="GO" id="GO:0005524">
    <property type="term" value="F:ATP binding"/>
    <property type="evidence" value="ECO:0007669"/>
    <property type="project" value="UniProtKB-UniRule"/>
</dbReference>
<evidence type="ECO:0000256" key="5">
    <source>
        <dbReference type="ARBA" id="ARBA00022741"/>
    </source>
</evidence>
<evidence type="ECO:0000313" key="14">
    <source>
        <dbReference type="Proteomes" id="UP000528964"/>
    </source>
</evidence>
<dbReference type="GO" id="GO:0016114">
    <property type="term" value="P:terpenoid biosynthetic process"/>
    <property type="evidence" value="ECO:0007669"/>
    <property type="project" value="InterPro"/>
</dbReference>
<evidence type="ECO:0000256" key="10">
    <source>
        <dbReference type="HAMAP-Rule" id="MF_00061"/>
    </source>
</evidence>
<evidence type="ECO:0000256" key="7">
    <source>
        <dbReference type="ARBA" id="ARBA00022840"/>
    </source>
</evidence>
<keyword evidence="7 10" id="KW-0067">ATP-binding</keyword>
<feature type="binding site" evidence="10">
    <location>
        <begin position="96"/>
        <end position="106"/>
    </location>
    <ligand>
        <name>ATP</name>
        <dbReference type="ChEBI" id="CHEBI:30616"/>
    </ligand>
</feature>
<dbReference type="InterPro" id="IPR036554">
    <property type="entry name" value="GHMP_kinase_C_sf"/>
</dbReference>
<name>A0A7W6GH83_9HYPH</name>
<dbReference type="RefSeq" id="WP_183395369.1">
    <property type="nucleotide sequence ID" value="NZ_JACIDR010000003.1"/>
</dbReference>
<dbReference type="AlphaFoldDB" id="A0A7W6GH83"/>
<dbReference type="EMBL" id="JACIDR010000003">
    <property type="protein sequence ID" value="MBB3973504.1"/>
    <property type="molecule type" value="Genomic_DNA"/>
</dbReference>
<dbReference type="InterPro" id="IPR004424">
    <property type="entry name" value="IspE"/>
</dbReference>
<keyword evidence="14" id="KW-1185">Reference proteome</keyword>
<dbReference type="GO" id="GO:0019288">
    <property type="term" value="P:isopentenyl diphosphate biosynthetic process, methylerythritol 4-phosphate pathway"/>
    <property type="evidence" value="ECO:0007669"/>
    <property type="project" value="UniProtKB-UniRule"/>
</dbReference>
<keyword evidence="4 10" id="KW-0808">Transferase</keyword>
<dbReference type="InterPro" id="IPR020568">
    <property type="entry name" value="Ribosomal_Su5_D2-typ_SF"/>
</dbReference>
<feature type="active site" evidence="10">
    <location>
        <position position="10"/>
    </location>
</feature>
<comment type="caution">
    <text evidence="13">The sequence shown here is derived from an EMBL/GenBank/DDBJ whole genome shotgun (WGS) entry which is preliminary data.</text>
</comment>
<comment type="function">
    <text evidence="10">Catalyzes the phosphorylation of the position 2 hydroxy group of 4-diphosphocytidyl-2C-methyl-D-erythritol.</text>
</comment>
<dbReference type="HAMAP" id="MF_00061">
    <property type="entry name" value="IspE"/>
    <property type="match status" value="1"/>
</dbReference>
<feature type="active site" evidence="10">
    <location>
        <position position="138"/>
    </location>
</feature>
<evidence type="ECO:0000256" key="9">
    <source>
        <dbReference type="ARBA" id="ARBA00032554"/>
    </source>
</evidence>
<dbReference type="GO" id="GO:0050515">
    <property type="term" value="F:4-(cytidine 5'-diphospho)-2-C-methyl-D-erythritol kinase activity"/>
    <property type="evidence" value="ECO:0007669"/>
    <property type="project" value="UniProtKB-UniRule"/>
</dbReference>